<evidence type="ECO:0000313" key="7">
    <source>
        <dbReference type="Ensembl" id="ENSVKKP00000002489.1"/>
    </source>
</evidence>
<reference evidence="7" key="1">
    <citation type="submission" date="2025-08" db="UniProtKB">
        <authorList>
            <consortium name="Ensembl"/>
        </authorList>
    </citation>
    <scope>IDENTIFICATION</scope>
</reference>
<dbReference type="Pfam" id="PF07654">
    <property type="entry name" value="C1-set"/>
    <property type="match status" value="1"/>
</dbReference>
<name>A0A8D2J059_VARKO</name>
<dbReference type="InterPro" id="IPR011162">
    <property type="entry name" value="MHC_I/II-like_Ag-recog"/>
</dbReference>
<keyword evidence="3 5" id="KW-1133">Transmembrane helix</keyword>
<reference evidence="7" key="2">
    <citation type="submission" date="2025-09" db="UniProtKB">
        <authorList>
            <consortium name="Ensembl"/>
        </authorList>
    </citation>
    <scope>IDENTIFICATION</scope>
</reference>
<evidence type="ECO:0000256" key="1">
    <source>
        <dbReference type="ARBA" id="ARBA00004479"/>
    </source>
</evidence>
<dbReference type="GO" id="GO:0006955">
    <property type="term" value="P:immune response"/>
    <property type="evidence" value="ECO:0007669"/>
    <property type="project" value="InterPro"/>
</dbReference>
<dbReference type="SUPFAM" id="SSF48726">
    <property type="entry name" value="Immunoglobulin"/>
    <property type="match status" value="1"/>
</dbReference>
<dbReference type="SUPFAM" id="SSF54452">
    <property type="entry name" value="MHC antigen-recognition domain"/>
    <property type="match status" value="1"/>
</dbReference>
<dbReference type="InterPro" id="IPR007110">
    <property type="entry name" value="Ig-like_dom"/>
</dbReference>
<dbReference type="PANTHER" id="PTHR19944:SF50">
    <property type="entry name" value="HLA CLASS II HISTOCOMPATIBILITY ANTIGEN, DM ALPHA CHAIN"/>
    <property type="match status" value="1"/>
</dbReference>
<comment type="subcellular location">
    <subcellularLocation>
        <location evidence="1">Membrane</location>
        <topology evidence="1">Single-pass type I membrane protein</topology>
    </subcellularLocation>
</comment>
<dbReference type="OMA" id="ADWAHQH"/>
<organism evidence="7 8">
    <name type="scientific">Varanus komodoensis</name>
    <name type="common">Komodo dragon</name>
    <dbReference type="NCBI Taxonomy" id="61221"/>
    <lineage>
        <taxon>Eukaryota</taxon>
        <taxon>Metazoa</taxon>
        <taxon>Chordata</taxon>
        <taxon>Craniata</taxon>
        <taxon>Vertebrata</taxon>
        <taxon>Euteleostomi</taxon>
        <taxon>Lepidosauria</taxon>
        <taxon>Squamata</taxon>
        <taxon>Bifurcata</taxon>
        <taxon>Unidentata</taxon>
        <taxon>Episquamata</taxon>
        <taxon>Toxicofera</taxon>
        <taxon>Anguimorpha</taxon>
        <taxon>Paleoanguimorpha</taxon>
        <taxon>Varanoidea</taxon>
        <taxon>Varanidae</taxon>
        <taxon>Varanus</taxon>
    </lineage>
</organism>
<feature type="domain" description="Ig-like" evidence="6">
    <location>
        <begin position="113"/>
        <end position="199"/>
    </location>
</feature>
<dbReference type="PANTHER" id="PTHR19944">
    <property type="entry name" value="MHC CLASS II-RELATED"/>
    <property type="match status" value="1"/>
</dbReference>
<dbReference type="InterPro" id="IPR003597">
    <property type="entry name" value="Ig_C1-set"/>
</dbReference>
<evidence type="ECO:0000313" key="8">
    <source>
        <dbReference type="Proteomes" id="UP000694545"/>
    </source>
</evidence>
<dbReference type="InterPro" id="IPR014745">
    <property type="entry name" value="MHC_II_a/b_N"/>
</dbReference>
<dbReference type="InterPro" id="IPR013783">
    <property type="entry name" value="Ig-like_fold"/>
</dbReference>
<evidence type="ECO:0000256" key="5">
    <source>
        <dbReference type="SAM" id="Phobius"/>
    </source>
</evidence>
<dbReference type="InterPro" id="IPR050160">
    <property type="entry name" value="MHC/Immunoglobulin"/>
</dbReference>
<accession>A0A8D2J059</accession>
<feature type="transmembrane region" description="Helical" evidence="5">
    <location>
        <begin position="225"/>
        <end position="244"/>
    </location>
</feature>
<evidence type="ECO:0000256" key="2">
    <source>
        <dbReference type="ARBA" id="ARBA00022692"/>
    </source>
</evidence>
<keyword evidence="4" id="KW-0325">Glycoprotein</keyword>
<dbReference type="GO" id="GO:0042613">
    <property type="term" value="C:MHC class II protein complex"/>
    <property type="evidence" value="ECO:0007669"/>
    <property type="project" value="InterPro"/>
</dbReference>
<keyword evidence="8" id="KW-1185">Reference proteome</keyword>
<evidence type="ECO:0000256" key="3">
    <source>
        <dbReference type="ARBA" id="ARBA00022989"/>
    </source>
</evidence>
<protein>
    <recommendedName>
        <fullName evidence="6">Ig-like domain-containing protein</fullName>
    </recommendedName>
</protein>
<keyword evidence="5" id="KW-0472">Membrane</keyword>
<evidence type="ECO:0000259" key="6">
    <source>
        <dbReference type="PROSITE" id="PS50835"/>
    </source>
</evidence>
<dbReference type="InterPro" id="IPR036179">
    <property type="entry name" value="Ig-like_dom_sf"/>
</dbReference>
<evidence type="ECO:0000256" key="4">
    <source>
        <dbReference type="ARBA" id="ARBA00023180"/>
    </source>
</evidence>
<keyword evidence="2 5" id="KW-0812">Transmembrane</keyword>
<dbReference type="AlphaFoldDB" id="A0A8D2J059"/>
<dbReference type="Ensembl" id="ENSVKKT00000002562.1">
    <property type="protein sequence ID" value="ENSVKKP00000002489.1"/>
    <property type="gene ID" value="ENSVKKG00000001932.1"/>
</dbReference>
<sequence>RAHPRVQGRALLPQDPLSAWVPSGAWNEEPAHLFSEVFFCQRDPPFSGLAQTLDDDELFWFDFPGSTWHPRLPSFQPEVGVGSMACMARLRWSVSRGRCGPLAPRIPSPTGIPQVEIFTLQPLQLGKPNTLVCSVTNVFPPSATISWQHQDKPVDLGVTTTQIYPIQTLDFQIFSYLEVTPQERDVYSCTVKTPRSKFSSMAFWVPKDPIASQLLEDVLCGLGCGVGILFTVMGLALIALALRFRRGCCCGDKMEEENDVSCLGPFVGKRQDINCNINK</sequence>
<dbReference type="Gene3D" id="3.10.320.10">
    <property type="entry name" value="Class II Histocompatibility Antigen, M Beta Chain, Chain B, domain 1"/>
    <property type="match status" value="1"/>
</dbReference>
<proteinExistence type="predicted"/>
<dbReference type="PROSITE" id="PS50835">
    <property type="entry name" value="IG_LIKE"/>
    <property type="match status" value="1"/>
</dbReference>
<dbReference type="GO" id="GO:0019882">
    <property type="term" value="P:antigen processing and presentation"/>
    <property type="evidence" value="ECO:0007669"/>
    <property type="project" value="InterPro"/>
</dbReference>
<dbReference type="Proteomes" id="UP000694545">
    <property type="component" value="Unplaced"/>
</dbReference>
<dbReference type="Gene3D" id="2.60.40.10">
    <property type="entry name" value="Immunoglobulins"/>
    <property type="match status" value="1"/>
</dbReference>
<dbReference type="SMART" id="SM00407">
    <property type="entry name" value="IGc1"/>
    <property type="match status" value="1"/>
</dbReference>